<accession>A0A7S2BT64</accession>
<feature type="transmembrane region" description="Helical" evidence="1">
    <location>
        <begin position="169"/>
        <end position="197"/>
    </location>
</feature>
<keyword evidence="1" id="KW-0812">Transmembrane</keyword>
<evidence type="ECO:0008006" key="3">
    <source>
        <dbReference type="Google" id="ProtNLM"/>
    </source>
</evidence>
<name>A0A7S2BT64_9STRA</name>
<proteinExistence type="predicted"/>
<dbReference type="EMBL" id="HBGT01011357">
    <property type="protein sequence ID" value="CAD9406073.1"/>
    <property type="molecule type" value="Transcribed_RNA"/>
</dbReference>
<dbReference type="PANTHER" id="PTHR11319:SF35">
    <property type="entry name" value="OUTER MEMBRANE PROTEIN PMPC-RELATED"/>
    <property type="match status" value="1"/>
</dbReference>
<reference evidence="2" key="1">
    <citation type="submission" date="2021-01" db="EMBL/GenBank/DDBJ databases">
        <authorList>
            <person name="Corre E."/>
            <person name="Pelletier E."/>
            <person name="Niang G."/>
            <person name="Scheremetjew M."/>
            <person name="Finn R."/>
            <person name="Kale V."/>
            <person name="Holt S."/>
            <person name="Cochrane G."/>
            <person name="Meng A."/>
            <person name="Brown T."/>
            <person name="Cohen L."/>
        </authorList>
    </citation>
    <scope>NUCLEOTIDE SEQUENCE</scope>
    <source>
        <strain evidence="2">RCC1693</strain>
    </source>
</reference>
<evidence type="ECO:0000313" key="2">
    <source>
        <dbReference type="EMBL" id="CAD9406073.1"/>
    </source>
</evidence>
<organism evidence="2">
    <name type="scientific">Florenciella parvula</name>
    <dbReference type="NCBI Taxonomy" id="236787"/>
    <lineage>
        <taxon>Eukaryota</taxon>
        <taxon>Sar</taxon>
        <taxon>Stramenopiles</taxon>
        <taxon>Ochrophyta</taxon>
        <taxon>Dictyochophyceae</taxon>
        <taxon>Florenciellales</taxon>
        <taxon>Florenciella</taxon>
    </lineage>
</organism>
<gene>
    <name evidence="2" type="ORF">FPAR1323_LOCUS6226</name>
</gene>
<keyword evidence="1" id="KW-0472">Membrane</keyword>
<sequence length="422" mass="47020">MAVDYSIERGTLEARALILYAIIMIFVYAIGIPTLYVVLLYRAQGELSLHKPIKLDPAKLVCSAKERAELKAAVMEFYFGDVTLGYGITDKTFKMLRSTDETAEFRHWLEASNMPHPKSATLLPLLEAYITSQEEKWEDVSQRHPLSFLLGSWEQRVYWWEVFEVIRRLLLSGVLVLFGPGSAIQAGMSILICVFSIKAYSLYAPFREDADDYLQEVTQWQLFMVLFAVILSRMNTSDDSAQDTMYLGWLLVFVVVPGYVAMAWECVKSYLDVFYEAVDEAKKTKDDVKACGACLRGGGGAAGAAKKGQKKGQRRRSSAAQLQGLLDEGVVEVELMTAGEDTPQSGIEAEVELDFEPERALQRQRSTAGEFVALFSEDMAVLIDGGDGDEAQASYMDRSLVPVPSMWDVTAVEVLSADQHTI</sequence>
<feature type="transmembrane region" description="Helical" evidence="1">
    <location>
        <begin position="246"/>
        <end position="264"/>
    </location>
</feature>
<feature type="transmembrane region" description="Helical" evidence="1">
    <location>
        <begin position="17"/>
        <end position="41"/>
    </location>
</feature>
<feature type="transmembrane region" description="Helical" evidence="1">
    <location>
        <begin position="217"/>
        <end position="234"/>
    </location>
</feature>
<dbReference type="AlphaFoldDB" id="A0A7S2BT64"/>
<dbReference type="PANTHER" id="PTHR11319">
    <property type="entry name" value="G PROTEIN-COUPLED RECEPTOR-RELATED"/>
    <property type="match status" value="1"/>
</dbReference>
<protein>
    <recommendedName>
        <fullName evidence="3">TRP C-terminal domain-containing protein</fullName>
    </recommendedName>
</protein>
<keyword evidence="1" id="KW-1133">Transmembrane helix</keyword>
<evidence type="ECO:0000256" key="1">
    <source>
        <dbReference type="SAM" id="Phobius"/>
    </source>
</evidence>